<evidence type="ECO:0000259" key="5">
    <source>
        <dbReference type="SMART" id="SM00478"/>
    </source>
</evidence>
<dbReference type="PANTHER" id="PTHR10359:SF19">
    <property type="entry name" value="DNA REPAIR GLYCOSYLASE MJ1434-RELATED"/>
    <property type="match status" value="1"/>
</dbReference>
<keyword evidence="2" id="KW-0479">Metal-binding</keyword>
<dbReference type="InterPro" id="IPR003265">
    <property type="entry name" value="HhH-GPD_domain"/>
</dbReference>
<dbReference type="InterPro" id="IPR011257">
    <property type="entry name" value="DNA_glycosylase"/>
</dbReference>
<dbReference type="PANTHER" id="PTHR10359">
    <property type="entry name" value="A/G-SPECIFIC ADENINE GLYCOSYLASE/ENDONUCLEASE III"/>
    <property type="match status" value="1"/>
</dbReference>
<sequence length="215" mass="24623">MSHTMRELFELLEQQIPAGTWWPGESRFEIAIGAVLTQNTSWHNVESAIDNLREAGMLSPERLLAASDETVASLIRPCGYYNTKTRYLKELTSWFIEHDQHTEHLSTPQLREELLRIRGVGEETADDLLLYIYDRPVFIYDLYARRLLAATGYGEYRNYTAAKRTLDPLIEHSQFTTAELAKFHGLIVDGGKRARQLGGWERAYPLLVSGDFNAD</sequence>
<dbReference type="GO" id="GO:0046872">
    <property type="term" value="F:metal ion binding"/>
    <property type="evidence" value="ECO:0007669"/>
    <property type="project" value="UniProtKB-KW"/>
</dbReference>
<gene>
    <name evidence="6" type="ORF">HC352_02490</name>
</gene>
<dbReference type="CDD" id="cd00056">
    <property type="entry name" value="ENDO3c"/>
    <property type="match status" value="1"/>
</dbReference>
<keyword evidence="4" id="KW-0411">Iron-sulfur</keyword>
<evidence type="ECO:0000313" key="6">
    <source>
        <dbReference type="EMBL" id="QJC21494.1"/>
    </source>
</evidence>
<reference evidence="6 7" key="1">
    <citation type="submission" date="2020-03" db="EMBL/GenBank/DDBJ databases">
        <title>Complete genome of Arcanobacterium buesumensis sp. nov. strain 2701.</title>
        <authorList>
            <person name="Borowiak M."/>
            <person name="Alssahen M."/>
            <person name="Laemmler C."/>
            <person name="Malorny B."/>
            <person name="Hassan A."/>
            <person name="Prenger-Berninghoff E."/>
            <person name="Ploetz M."/>
            <person name="Abdulmawjood A."/>
        </authorList>
    </citation>
    <scope>NUCLEOTIDE SEQUENCE [LARGE SCALE GENOMIC DNA]</scope>
    <source>
        <strain evidence="6 7">2701</strain>
    </source>
</reference>
<organism evidence="6 7">
    <name type="scientific">Arcanobacterium buesumense</name>
    <dbReference type="NCBI Taxonomy" id="2722751"/>
    <lineage>
        <taxon>Bacteria</taxon>
        <taxon>Bacillati</taxon>
        <taxon>Actinomycetota</taxon>
        <taxon>Actinomycetes</taxon>
        <taxon>Actinomycetales</taxon>
        <taxon>Actinomycetaceae</taxon>
        <taxon>Arcanobacterium</taxon>
    </lineage>
</organism>
<dbReference type="SMART" id="SM00478">
    <property type="entry name" value="ENDO3c"/>
    <property type="match status" value="1"/>
</dbReference>
<evidence type="ECO:0000256" key="2">
    <source>
        <dbReference type="ARBA" id="ARBA00022723"/>
    </source>
</evidence>
<dbReference type="KEGG" id="arca:HC352_02490"/>
<dbReference type="GO" id="GO:0006284">
    <property type="term" value="P:base-excision repair"/>
    <property type="evidence" value="ECO:0007669"/>
    <property type="project" value="InterPro"/>
</dbReference>
<dbReference type="RefSeq" id="WP_168917434.1">
    <property type="nucleotide sequence ID" value="NZ_CP050804.1"/>
</dbReference>
<proteinExistence type="predicted"/>
<evidence type="ECO:0000256" key="3">
    <source>
        <dbReference type="ARBA" id="ARBA00023004"/>
    </source>
</evidence>
<keyword evidence="1" id="KW-0004">4Fe-4S</keyword>
<feature type="domain" description="HhH-GPD" evidence="5">
    <location>
        <begin position="36"/>
        <end position="193"/>
    </location>
</feature>
<dbReference type="EMBL" id="CP050804">
    <property type="protein sequence ID" value="QJC21494.1"/>
    <property type="molecule type" value="Genomic_DNA"/>
</dbReference>
<dbReference type="AlphaFoldDB" id="A0A6H2EK21"/>
<evidence type="ECO:0000313" key="7">
    <source>
        <dbReference type="Proteomes" id="UP000502298"/>
    </source>
</evidence>
<dbReference type="SUPFAM" id="SSF48150">
    <property type="entry name" value="DNA-glycosylase"/>
    <property type="match status" value="1"/>
</dbReference>
<dbReference type="GO" id="GO:0051539">
    <property type="term" value="F:4 iron, 4 sulfur cluster binding"/>
    <property type="evidence" value="ECO:0007669"/>
    <property type="project" value="UniProtKB-KW"/>
</dbReference>
<keyword evidence="7" id="KW-1185">Reference proteome</keyword>
<dbReference type="PIRSF" id="PIRSF001435">
    <property type="entry name" value="Nth"/>
    <property type="match status" value="1"/>
</dbReference>
<dbReference type="GO" id="GO:0003824">
    <property type="term" value="F:catalytic activity"/>
    <property type="evidence" value="ECO:0007669"/>
    <property type="project" value="InterPro"/>
</dbReference>
<accession>A0A6H2EK21</accession>
<evidence type="ECO:0000256" key="1">
    <source>
        <dbReference type="ARBA" id="ARBA00022485"/>
    </source>
</evidence>
<dbReference type="Proteomes" id="UP000502298">
    <property type="component" value="Chromosome"/>
</dbReference>
<name>A0A6H2EK21_9ACTO</name>
<evidence type="ECO:0000256" key="4">
    <source>
        <dbReference type="ARBA" id="ARBA00023014"/>
    </source>
</evidence>
<keyword evidence="3" id="KW-0408">Iron</keyword>
<protein>
    <submittedName>
        <fullName evidence="6">Deoxyribonuclease</fullName>
    </submittedName>
</protein>
<dbReference type="Gene3D" id="1.10.340.30">
    <property type="entry name" value="Hypothetical protein, domain 2"/>
    <property type="match status" value="1"/>
</dbReference>
<dbReference type="Pfam" id="PF00730">
    <property type="entry name" value="HhH-GPD"/>
    <property type="match status" value="1"/>
</dbReference>